<feature type="domain" description="Glucosamine/galactosamine-6-phosphate isomerase" evidence="8">
    <location>
        <begin position="16"/>
        <end position="219"/>
    </location>
</feature>
<dbReference type="PANTHER" id="PTHR11054:SF0">
    <property type="entry name" value="6-PHOSPHOGLUCONOLACTONASE"/>
    <property type="match status" value="1"/>
</dbReference>
<dbReference type="GO" id="GO:0005975">
    <property type="term" value="P:carbohydrate metabolic process"/>
    <property type="evidence" value="ECO:0007669"/>
    <property type="project" value="UniProtKB-UniRule"/>
</dbReference>
<comment type="catalytic activity">
    <reaction evidence="1 7">
        <text>6-phospho-D-glucono-1,5-lactone + H2O = 6-phospho-D-gluconate + H(+)</text>
        <dbReference type="Rhea" id="RHEA:12556"/>
        <dbReference type="ChEBI" id="CHEBI:15377"/>
        <dbReference type="ChEBI" id="CHEBI:15378"/>
        <dbReference type="ChEBI" id="CHEBI:57955"/>
        <dbReference type="ChEBI" id="CHEBI:58759"/>
        <dbReference type="EC" id="3.1.1.31"/>
    </reaction>
</comment>
<dbReference type="InterPro" id="IPR006148">
    <property type="entry name" value="Glc/Gal-6P_isomerase"/>
</dbReference>
<evidence type="ECO:0000256" key="3">
    <source>
        <dbReference type="ARBA" id="ARBA00004961"/>
    </source>
</evidence>
<keyword evidence="7" id="KW-0378">Hydrolase</keyword>
<dbReference type="SUPFAM" id="SSF100950">
    <property type="entry name" value="NagB/RpiA/CoA transferase-like"/>
    <property type="match status" value="1"/>
</dbReference>
<organism evidence="9 10">
    <name type="scientific">Bosea lathyri</name>
    <dbReference type="NCBI Taxonomy" id="1036778"/>
    <lineage>
        <taxon>Bacteria</taxon>
        <taxon>Pseudomonadati</taxon>
        <taxon>Pseudomonadota</taxon>
        <taxon>Alphaproteobacteria</taxon>
        <taxon>Hyphomicrobiales</taxon>
        <taxon>Boseaceae</taxon>
        <taxon>Bosea</taxon>
    </lineage>
</organism>
<dbReference type="EMBL" id="FNUY01000001">
    <property type="protein sequence ID" value="SEF56726.1"/>
    <property type="molecule type" value="Genomic_DNA"/>
</dbReference>
<dbReference type="EC" id="3.1.1.31" evidence="5 7"/>
<evidence type="ECO:0000256" key="1">
    <source>
        <dbReference type="ARBA" id="ARBA00000832"/>
    </source>
</evidence>
<dbReference type="UniPathway" id="UPA00115">
    <property type="reaction ID" value="UER00409"/>
</dbReference>
<evidence type="ECO:0000259" key="8">
    <source>
        <dbReference type="Pfam" id="PF01182"/>
    </source>
</evidence>
<dbReference type="CDD" id="cd01400">
    <property type="entry name" value="6PGL"/>
    <property type="match status" value="1"/>
</dbReference>
<evidence type="ECO:0000256" key="7">
    <source>
        <dbReference type="RuleBase" id="RU365095"/>
    </source>
</evidence>
<dbReference type="Gene3D" id="3.40.50.1360">
    <property type="match status" value="1"/>
</dbReference>
<name>A0A1H5T1S3_9HYPH</name>
<dbReference type="InterPro" id="IPR005900">
    <property type="entry name" value="6-phosphogluconolactonase_DevB"/>
</dbReference>
<evidence type="ECO:0000256" key="4">
    <source>
        <dbReference type="ARBA" id="ARBA00010662"/>
    </source>
</evidence>
<sequence length="229" mass="23544">MSAAGPVAWHRFETLSDASEALAEAVAIRLRAALAERGSALIAVPGGTTPARFLAALGERDLAWDKVTLLPTDERFVSPDDAASNERMIRAAFAPLNKGRARFLSFHGHGDDLDAAARVLSSQLAALPPIDILISGMGADGHIASLFPGDDAALAAPDPVQAVAARPAGLPPRISLSPARLAASGWAALLVAGPDKAETLASAQALPAAFPVGLLLGRPQGLDVYWAKA</sequence>
<comment type="function">
    <text evidence="2 7">Hydrolysis of 6-phosphogluconolactone to 6-phosphogluconate.</text>
</comment>
<reference evidence="9 10" key="1">
    <citation type="submission" date="2016-10" db="EMBL/GenBank/DDBJ databases">
        <authorList>
            <person name="de Groot N.N."/>
        </authorList>
    </citation>
    <scope>NUCLEOTIDE SEQUENCE [LARGE SCALE GENOMIC DNA]</scope>
    <source>
        <strain evidence="9 10">DSM 26656</strain>
    </source>
</reference>
<dbReference type="InterPro" id="IPR037171">
    <property type="entry name" value="NagB/RpiA_transferase-like"/>
</dbReference>
<evidence type="ECO:0000256" key="5">
    <source>
        <dbReference type="ARBA" id="ARBA00013198"/>
    </source>
</evidence>
<evidence type="ECO:0000256" key="2">
    <source>
        <dbReference type="ARBA" id="ARBA00002681"/>
    </source>
</evidence>
<comment type="similarity">
    <text evidence="4 7">Belongs to the glucosamine/galactosamine-6-phosphate isomerase family. 6-phosphogluconolactonase subfamily.</text>
</comment>
<evidence type="ECO:0000256" key="6">
    <source>
        <dbReference type="ARBA" id="ARBA00020337"/>
    </source>
</evidence>
<dbReference type="GO" id="GO:0006098">
    <property type="term" value="P:pentose-phosphate shunt"/>
    <property type="evidence" value="ECO:0007669"/>
    <property type="project" value="UniProtKB-UniPathway"/>
</dbReference>
<evidence type="ECO:0000313" key="10">
    <source>
        <dbReference type="Proteomes" id="UP000236743"/>
    </source>
</evidence>
<dbReference type="RefSeq" id="WP_103870857.1">
    <property type="nucleotide sequence ID" value="NZ_FNUY01000001.1"/>
</dbReference>
<proteinExistence type="inferred from homology"/>
<dbReference type="OrthoDB" id="9810967at2"/>
<comment type="pathway">
    <text evidence="3 7">Carbohydrate degradation; pentose phosphate pathway; D-ribulose 5-phosphate from D-glucose 6-phosphate (oxidative stage): step 2/3.</text>
</comment>
<dbReference type="PANTHER" id="PTHR11054">
    <property type="entry name" value="6-PHOSPHOGLUCONOLACTONASE"/>
    <property type="match status" value="1"/>
</dbReference>
<keyword evidence="10" id="KW-1185">Reference proteome</keyword>
<dbReference type="InterPro" id="IPR039104">
    <property type="entry name" value="6PGL"/>
</dbReference>
<gene>
    <name evidence="7" type="primary">pgl</name>
    <name evidence="9" type="ORF">SAMN04488115_101491</name>
</gene>
<dbReference type="Proteomes" id="UP000236743">
    <property type="component" value="Unassembled WGS sequence"/>
</dbReference>
<dbReference type="Pfam" id="PF01182">
    <property type="entry name" value="Glucosamine_iso"/>
    <property type="match status" value="1"/>
</dbReference>
<dbReference type="AlphaFoldDB" id="A0A1H5T1S3"/>
<dbReference type="NCBIfam" id="TIGR01198">
    <property type="entry name" value="pgl"/>
    <property type="match status" value="1"/>
</dbReference>
<evidence type="ECO:0000313" key="9">
    <source>
        <dbReference type="EMBL" id="SEF56726.1"/>
    </source>
</evidence>
<dbReference type="GO" id="GO:0017057">
    <property type="term" value="F:6-phosphogluconolactonase activity"/>
    <property type="evidence" value="ECO:0007669"/>
    <property type="project" value="UniProtKB-UniRule"/>
</dbReference>
<protein>
    <recommendedName>
        <fullName evidence="6 7">6-phosphogluconolactonase</fullName>
        <shortName evidence="7">6PGL</shortName>
        <ecNumber evidence="5 7">3.1.1.31</ecNumber>
    </recommendedName>
</protein>
<accession>A0A1H5T1S3</accession>